<dbReference type="Proteomes" id="UP001434883">
    <property type="component" value="Unassembled WGS sequence"/>
</dbReference>
<comment type="caution">
    <text evidence="1">The sequence shown here is derived from an EMBL/GenBank/DDBJ whole genome shotgun (WGS) entry which is preliminary data.</text>
</comment>
<keyword evidence="2" id="KW-1185">Reference proteome</keyword>
<dbReference type="EMBL" id="JAHRIN010001721">
    <property type="protein sequence ID" value="MEQ2192067.1"/>
    <property type="molecule type" value="Genomic_DNA"/>
</dbReference>
<protein>
    <submittedName>
        <fullName evidence="1">Uncharacterized protein</fullName>
    </submittedName>
</protein>
<name>A0ABV0Q9C1_9TELE</name>
<evidence type="ECO:0000313" key="2">
    <source>
        <dbReference type="Proteomes" id="UP001434883"/>
    </source>
</evidence>
<organism evidence="1 2">
    <name type="scientific">Xenoophorus captivus</name>
    <dbReference type="NCBI Taxonomy" id="1517983"/>
    <lineage>
        <taxon>Eukaryota</taxon>
        <taxon>Metazoa</taxon>
        <taxon>Chordata</taxon>
        <taxon>Craniata</taxon>
        <taxon>Vertebrata</taxon>
        <taxon>Euteleostomi</taxon>
        <taxon>Actinopterygii</taxon>
        <taxon>Neopterygii</taxon>
        <taxon>Teleostei</taxon>
        <taxon>Neoteleostei</taxon>
        <taxon>Acanthomorphata</taxon>
        <taxon>Ovalentaria</taxon>
        <taxon>Atherinomorphae</taxon>
        <taxon>Cyprinodontiformes</taxon>
        <taxon>Goodeidae</taxon>
        <taxon>Xenoophorus</taxon>
    </lineage>
</organism>
<proteinExistence type="predicted"/>
<reference evidence="1 2" key="1">
    <citation type="submission" date="2021-06" db="EMBL/GenBank/DDBJ databases">
        <authorList>
            <person name="Palmer J.M."/>
        </authorList>
    </citation>
    <scope>NUCLEOTIDE SEQUENCE [LARGE SCALE GENOMIC DNA]</scope>
    <source>
        <strain evidence="1 2">XC_2019</strain>
        <tissue evidence="1">Muscle</tissue>
    </source>
</reference>
<accession>A0ABV0Q9C1</accession>
<evidence type="ECO:0000313" key="1">
    <source>
        <dbReference type="EMBL" id="MEQ2192067.1"/>
    </source>
</evidence>
<gene>
    <name evidence="1" type="ORF">XENOCAPTIV_006509</name>
</gene>
<sequence length="71" mass="7967">MASLFVIVFFREAKPQMTSARESCSSAECGQRFPLLQVPISGNTQKLWEVSSSPCPQMTDPTAKIFIMPQW</sequence>